<dbReference type="PROSITE" id="PS50112">
    <property type="entry name" value="PAS"/>
    <property type="match status" value="3"/>
</dbReference>
<keyword evidence="5" id="KW-0418">Kinase</keyword>
<dbReference type="EMBL" id="QGMZ01000061">
    <property type="protein sequence ID" value="PWR69589.1"/>
    <property type="molecule type" value="Genomic_DNA"/>
</dbReference>
<dbReference type="PROSITE" id="PS50110">
    <property type="entry name" value="RESPONSE_REGULATORY"/>
    <property type="match status" value="1"/>
</dbReference>
<protein>
    <recommendedName>
        <fullName evidence="2">histidine kinase</fullName>
        <ecNumber evidence="2">2.7.13.3</ecNumber>
    </recommendedName>
</protein>
<dbReference type="CDD" id="cd00130">
    <property type="entry name" value="PAS"/>
    <property type="match status" value="3"/>
</dbReference>
<dbReference type="SMART" id="SM00086">
    <property type="entry name" value="PAC"/>
    <property type="match status" value="2"/>
</dbReference>
<evidence type="ECO:0000256" key="2">
    <source>
        <dbReference type="ARBA" id="ARBA00012438"/>
    </source>
</evidence>
<dbReference type="SMART" id="SM00091">
    <property type="entry name" value="PAS"/>
    <property type="match status" value="3"/>
</dbReference>
<evidence type="ECO:0000256" key="5">
    <source>
        <dbReference type="ARBA" id="ARBA00022777"/>
    </source>
</evidence>
<feature type="domain" description="Response regulatory" evidence="7">
    <location>
        <begin position="3"/>
        <end position="119"/>
    </location>
</feature>
<keyword evidence="4" id="KW-0808">Transferase</keyword>
<evidence type="ECO:0000256" key="1">
    <source>
        <dbReference type="ARBA" id="ARBA00000085"/>
    </source>
</evidence>
<evidence type="ECO:0000259" key="7">
    <source>
        <dbReference type="PROSITE" id="PS50110"/>
    </source>
</evidence>
<dbReference type="CDD" id="cd00156">
    <property type="entry name" value="REC"/>
    <property type="match status" value="1"/>
</dbReference>
<dbReference type="PROSITE" id="PS50113">
    <property type="entry name" value="PAC"/>
    <property type="match status" value="1"/>
</dbReference>
<feature type="domain" description="PAS" evidence="8">
    <location>
        <begin position="260"/>
        <end position="301"/>
    </location>
</feature>
<reference evidence="10 11" key="1">
    <citation type="submission" date="2018-05" db="EMBL/GenBank/DDBJ databases">
        <title>Draft genome of Methanospirillum stamsii Pt1.</title>
        <authorList>
            <person name="Dueholm M.S."/>
            <person name="Nielsen P.H."/>
            <person name="Bakmann L.F."/>
            <person name="Otzen D.E."/>
        </authorList>
    </citation>
    <scope>NUCLEOTIDE SEQUENCE [LARGE SCALE GENOMIC DNA]</scope>
    <source>
        <strain evidence="10 11">Pt1</strain>
    </source>
</reference>
<dbReference type="GO" id="GO:0000160">
    <property type="term" value="P:phosphorelay signal transduction system"/>
    <property type="evidence" value="ECO:0007669"/>
    <property type="project" value="InterPro"/>
</dbReference>
<feature type="domain" description="PAS" evidence="8">
    <location>
        <begin position="386"/>
        <end position="447"/>
    </location>
</feature>
<dbReference type="Proteomes" id="UP000245934">
    <property type="component" value="Unassembled WGS sequence"/>
</dbReference>
<dbReference type="EC" id="2.7.13.3" evidence="2"/>
<dbReference type="Pfam" id="PF00989">
    <property type="entry name" value="PAS"/>
    <property type="match status" value="1"/>
</dbReference>
<dbReference type="PANTHER" id="PTHR43304">
    <property type="entry name" value="PHYTOCHROME-LIKE PROTEIN CPH1"/>
    <property type="match status" value="1"/>
</dbReference>
<keyword evidence="3 6" id="KW-0597">Phosphoprotein</keyword>
<dbReference type="InterPro" id="IPR011006">
    <property type="entry name" value="CheY-like_superfamily"/>
</dbReference>
<organism evidence="10 11">
    <name type="scientific">Methanospirillum stamsii</name>
    <dbReference type="NCBI Taxonomy" id="1277351"/>
    <lineage>
        <taxon>Archaea</taxon>
        <taxon>Methanobacteriati</taxon>
        <taxon>Methanobacteriota</taxon>
        <taxon>Stenosarchaea group</taxon>
        <taxon>Methanomicrobia</taxon>
        <taxon>Methanomicrobiales</taxon>
        <taxon>Methanospirillaceae</taxon>
        <taxon>Methanospirillum</taxon>
    </lineage>
</organism>
<comment type="caution">
    <text evidence="10">The sequence shown here is derived from an EMBL/GenBank/DDBJ whole genome shotgun (WGS) entry which is preliminary data.</text>
</comment>
<keyword evidence="11" id="KW-1185">Reference proteome</keyword>
<dbReference type="NCBIfam" id="TIGR00229">
    <property type="entry name" value="sensory_box"/>
    <property type="match status" value="3"/>
</dbReference>
<dbReference type="RefSeq" id="WP_109942444.1">
    <property type="nucleotide sequence ID" value="NZ_CP176366.1"/>
</dbReference>
<dbReference type="InterPro" id="IPR000700">
    <property type="entry name" value="PAS-assoc_C"/>
</dbReference>
<dbReference type="InterPro" id="IPR035965">
    <property type="entry name" value="PAS-like_dom_sf"/>
</dbReference>
<evidence type="ECO:0000313" key="11">
    <source>
        <dbReference type="Proteomes" id="UP000245934"/>
    </source>
</evidence>
<dbReference type="InterPro" id="IPR001789">
    <property type="entry name" value="Sig_transdc_resp-reg_receiver"/>
</dbReference>
<dbReference type="AlphaFoldDB" id="A0A2V2MQ93"/>
<dbReference type="Gene3D" id="3.30.450.20">
    <property type="entry name" value="PAS domain"/>
    <property type="match status" value="3"/>
</dbReference>
<dbReference type="Pfam" id="PF00072">
    <property type="entry name" value="Response_reg"/>
    <property type="match status" value="1"/>
</dbReference>
<dbReference type="InterPro" id="IPR052162">
    <property type="entry name" value="Sensor_kinase/Photoreceptor"/>
</dbReference>
<evidence type="ECO:0000259" key="8">
    <source>
        <dbReference type="PROSITE" id="PS50112"/>
    </source>
</evidence>
<dbReference type="Pfam" id="PF13426">
    <property type="entry name" value="PAS_9"/>
    <property type="match status" value="2"/>
</dbReference>
<dbReference type="SMART" id="SM00448">
    <property type="entry name" value="REC"/>
    <property type="match status" value="1"/>
</dbReference>
<gene>
    <name evidence="10" type="ORF">DLD82_17605</name>
</gene>
<evidence type="ECO:0000256" key="6">
    <source>
        <dbReference type="PROSITE-ProRule" id="PRU00169"/>
    </source>
</evidence>
<dbReference type="SUPFAM" id="SSF52172">
    <property type="entry name" value="CheY-like"/>
    <property type="match status" value="1"/>
</dbReference>
<sequence>MISVLYVDDEKPLLELGKSFLELNGQFTVDITHSAIQALKLLRSHNNYEAIISDYEMPGMNGIELLKTVRKSNNNIPFILFTGRGREEVVIQALNEGADYYLQKGGETVSLFAELSHKIQMAVEKRRAEDALIQSEKQLRVLIDHIQDGVFLVQDGILLMSNEVQAAMLGYSVEEVSGMSITSLIAPEDRDLVLKRHYNRLSGQTPPESYEYNLLHRDGKTRIPVRMLVGIGTYQDRPAVIGTLHSMAKEHERESALQKSERKYRDIYNNAGIGLFTATPEGRFLQANPYAVKYLGYDSEEDFIHSITNIGSRYVNSEDRDEIFRILNAKGFVKPYETRFFRKDGSIIWGSISVRLVSDEQGNKIIEGICQDITDRKEAEIALKESENRLRRVYDSGLIGIAFWNPDGILTDANDMFLEMLGYTRDELKAGLICVSDLASIEYVHPDKEAMKNLPSPGVQKILCEKEFTRKDGKKIPVIIAGTILDEENNQRIGFILDIPDRQIKMSY</sequence>
<evidence type="ECO:0000256" key="3">
    <source>
        <dbReference type="ARBA" id="ARBA00022553"/>
    </source>
</evidence>
<dbReference type="GO" id="GO:0006355">
    <property type="term" value="P:regulation of DNA-templated transcription"/>
    <property type="evidence" value="ECO:0007669"/>
    <property type="project" value="InterPro"/>
</dbReference>
<dbReference type="InterPro" id="IPR001610">
    <property type="entry name" value="PAC"/>
</dbReference>
<feature type="domain" description="PAS" evidence="8">
    <location>
        <begin position="155"/>
        <end position="204"/>
    </location>
</feature>
<dbReference type="GO" id="GO:0004673">
    <property type="term" value="F:protein histidine kinase activity"/>
    <property type="evidence" value="ECO:0007669"/>
    <property type="project" value="UniProtKB-EC"/>
</dbReference>
<accession>A0A2V2MQ93</accession>
<dbReference type="InterPro" id="IPR000014">
    <property type="entry name" value="PAS"/>
</dbReference>
<dbReference type="SUPFAM" id="SSF55785">
    <property type="entry name" value="PYP-like sensor domain (PAS domain)"/>
    <property type="match status" value="3"/>
</dbReference>
<evidence type="ECO:0000313" key="10">
    <source>
        <dbReference type="EMBL" id="PWR69589.1"/>
    </source>
</evidence>
<dbReference type="OrthoDB" id="8127at2157"/>
<name>A0A2V2MQ93_9EURY</name>
<evidence type="ECO:0000259" key="9">
    <source>
        <dbReference type="PROSITE" id="PS50113"/>
    </source>
</evidence>
<dbReference type="InterPro" id="IPR013767">
    <property type="entry name" value="PAS_fold"/>
</dbReference>
<evidence type="ECO:0000256" key="4">
    <source>
        <dbReference type="ARBA" id="ARBA00022679"/>
    </source>
</evidence>
<dbReference type="GeneID" id="97608402"/>
<dbReference type="Gene3D" id="3.40.50.2300">
    <property type="match status" value="1"/>
</dbReference>
<feature type="modified residue" description="4-aspartylphosphate" evidence="6">
    <location>
        <position position="54"/>
    </location>
</feature>
<feature type="domain" description="PAC" evidence="9">
    <location>
        <begin position="334"/>
        <end position="385"/>
    </location>
</feature>
<proteinExistence type="predicted"/>
<dbReference type="PANTHER" id="PTHR43304:SF1">
    <property type="entry name" value="PAC DOMAIN-CONTAINING PROTEIN"/>
    <property type="match status" value="1"/>
</dbReference>
<comment type="catalytic activity">
    <reaction evidence="1">
        <text>ATP + protein L-histidine = ADP + protein N-phospho-L-histidine.</text>
        <dbReference type="EC" id="2.7.13.3"/>
    </reaction>
</comment>